<feature type="region of interest" description="Disordered" evidence="1">
    <location>
        <begin position="1"/>
        <end position="22"/>
    </location>
</feature>
<organism evidence="3 4">
    <name type="scientific">[Myrmecia] bisecta</name>
    <dbReference type="NCBI Taxonomy" id="41462"/>
    <lineage>
        <taxon>Eukaryota</taxon>
        <taxon>Viridiplantae</taxon>
        <taxon>Chlorophyta</taxon>
        <taxon>core chlorophytes</taxon>
        <taxon>Trebouxiophyceae</taxon>
        <taxon>Trebouxiales</taxon>
        <taxon>Trebouxiaceae</taxon>
        <taxon>Myrmecia</taxon>
    </lineage>
</organism>
<dbReference type="AlphaFoldDB" id="A0AAW1PPV2"/>
<feature type="transmembrane region" description="Helical" evidence="2">
    <location>
        <begin position="166"/>
        <end position="187"/>
    </location>
</feature>
<evidence type="ECO:0000313" key="3">
    <source>
        <dbReference type="EMBL" id="KAK9810472.1"/>
    </source>
</evidence>
<feature type="compositionally biased region" description="Basic and acidic residues" evidence="1">
    <location>
        <begin position="1"/>
        <end position="10"/>
    </location>
</feature>
<keyword evidence="2" id="KW-0472">Membrane</keyword>
<evidence type="ECO:0000256" key="2">
    <source>
        <dbReference type="SAM" id="Phobius"/>
    </source>
</evidence>
<feature type="transmembrane region" description="Helical" evidence="2">
    <location>
        <begin position="129"/>
        <end position="146"/>
    </location>
</feature>
<dbReference type="Proteomes" id="UP001489004">
    <property type="component" value="Unassembled WGS sequence"/>
</dbReference>
<sequence length="196" mass="21328">MHSTKHDVVVQERPNFLSGGPTSYQPRRVLLQRPGSVFQLPVRPSLVRRCFWHVDAGLPMDPPGPPSDPSSPANMDTAGWYILNMLHTSGANPSSGRREDPEKDPVSSADGSMVVLLVMGYALWEAGKLMARLIGNWISAACSPFARLLGEYDRWAPAPTSRALQVGVPILLAIVAVWAICKCAALYEAQQLKGKP</sequence>
<gene>
    <name evidence="3" type="ORF">WJX72_011276</name>
</gene>
<keyword evidence="4" id="KW-1185">Reference proteome</keyword>
<evidence type="ECO:0000313" key="4">
    <source>
        <dbReference type="Proteomes" id="UP001489004"/>
    </source>
</evidence>
<keyword evidence="2" id="KW-1133">Transmembrane helix</keyword>
<proteinExistence type="predicted"/>
<keyword evidence="2" id="KW-0812">Transmembrane</keyword>
<reference evidence="3 4" key="1">
    <citation type="journal article" date="2024" name="Nat. Commun.">
        <title>Phylogenomics reveals the evolutionary origins of lichenization in chlorophyte algae.</title>
        <authorList>
            <person name="Puginier C."/>
            <person name="Libourel C."/>
            <person name="Otte J."/>
            <person name="Skaloud P."/>
            <person name="Haon M."/>
            <person name="Grisel S."/>
            <person name="Petersen M."/>
            <person name="Berrin J.G."/>
            <person name="Delaux P.M."/>
            <person name="Dal Grande F."/>
            <person name="Keller J."/>
        </authorList>
    </citation>
    <scope>NUCLEOTIDE SEQUENCE [LARGE SCALE GENOMIC DNA]</scope>
    <source>
        <strain evidence="3 4">SAG 2043</strain>
    </source>
</reference>
<comment type="caution">
    <text evidence="3">The sequence shown here is derived from an EMBL/GenBank/DDBJ whole genome shotgun (WGS) entry which is preliminary data.</text>
</comment>
<protein>
    <submittedName>
        <fullName evidence="3">Uncharacterized protein</fullName>
    </submittedName>
</protein>
<accession>A0AAW1PPV2</accession>
<dbReference type="EMBL" id="JALJOR010000010">
    <property type="protein sequence ID" value="KAK9810472.1"/>
    <property type="molecule type" value="Genomic_DNA"/>
</dbReference>
<name>A0AAW1PPV2_9CHLO</name>
<evidence type="ECO:0000256" key="1">
    <source>
        <dbReference type="SAM" id="MobiDB-lite"/>
    </source>
</evidence>